<evidence type="ECO:0000313" key="2">
    <source>
        <dbReference type="Proteomes" id="UP000480763"/>
    </source>
</evidence>
<dbReference type="Proteomes" id="UP000480763">
    <property type="component" value="Unassembled WGS sequence"/>
</dbReference>
<sequence length="86" mass="9723">MKITAALTREQNVEFAVVLVKPTVMNSTFMANQTRQGLQGFFPQLPIVLASQNSRGQFSYQGRNDLVKFLAAINPARLPWKEYTFS</sequence>
<accession>A0A6L8MCH8</accession>
<dbReference type="RefSeq" id="WP_087937394.1">
    <property type="nucleotide sequence ID" value="NZ_CP059300.1"/>
</dbReference>
<organism evidence="1 2">
    <name type="scientific">Acinetobacter baumannii</name>
    <dbReference type="NCBI Taxonomy" id="470"/>
    <lineage>
        <taxon>Bacteria</taxon>
        <taxon>Pseudomonadati</taxon>
        <taxon>Pseudomonadota</taxon>
        <taxon>Gammaproteobacteria</taxon>
        <taxon>Moraxellales</taxon>
        <taxon>Moraxellaceae</taxon>
        <taxon>Acinetobacter</taxon>
        <taxon>Acinetobacter calcoaceticus/baumannii complex</taxon>
    </lineage>
</organism>
<dbReference type="AlphaFoldDB" id="A0A6L8MCH8"/>
<evidence type="ECO:0000313" key="1">
    <source>
        <dbReference type="EMBL" id="MYM78755.1"/>
    </source>
</evidence>
<protein>
    <submittedName>
        <fullName evidence="1">Uncharacterized protein</fullName>
    </submittedName>
</protein>
<name>A0A6L8MCH8_ACIBA</name>
<gene>
    <name evidence="1" type="ORF">GSE42_12540</name>
</gene>
<comment type="caution">
    <text evidence="1">The sequence shown here is derived from an EMBL/GenBank/DDBJ whole genome shotgun (WGS) entry which is preliminary data.</text>
</comment>
<dbReference type="EMBL" id="WWCH01000001">
    <property type="protein sequence ID" value="MYM78755.1"/>
    <property type="molecule type" value="Genomic_DNA"/>
</dbReference>
<proteinExistence type="predicted"/>
<reference evidence="1 2" key="1">
    <citation type="journal article" date="2017" name="Ann. Clin. Microbiol. Antimicrob.">
        <title>New eight genes identified at the clinical multidrug-resistant Acinetobacter baumannii DMS06669 strain in a Vietnam hospital.</title>
        <authorList>
            <person name="Si-Tuan N."/>
            <person name="Ngoc H.M."/>
            <person name="Hang P.T.T."/>
            <person name="Nguyen C."/>
            <person name="Van P.H."/>
            <person name="Huong N.T."/>
        </authorList>
    </citation>
    <scope>NUCLEOTIDE SEQUENCE [LARGE SCALE GENOMIC DNA]</scope>
    <source>
        <strain evidence="1 2">DMS06669</strain>
    </source>
</reference>